<reference evidence="2 3" key="1">
    <citation type="submission" date="2017-06" db="EMBL/GenBank/DDBJ databases">
        <title>Comparative genomic analysis of Ambrosia Fusariam Clade fungi.</title>
        <authorList>
            <person name="Stajich J.E."/>
            <person name="Carrillo J."/>
            <person name="Kijimoto T."/>
            <person name="Eskalen A."/>
            <person name="O'Donnell K."/>
            <person name="Kasson M."/>
        </authorList>
    </citation>
    <scope>NUCLEOTIDE SEQUENCE [LARGE SCALE GENOMIC DNA]</scope>
    <source>
        <strain evidence="2 3">NRRL62584</strain>
    </source>
</reference>
<organism evidence="2 3">
    <name type="scientific">Fusarium duplospermum</name>
    <dbReference type="NCBI Taxonomy" id="1325734"/>
    <lineage>
        <taxon>Eukaryota</taxon>
        <taxon>Fungi</taxon>
        <taxon>Dikarya</taxon>
        <taxon>Ascomycota</taxon>
        <taxon>Pezizomycotina</taxon>
        <taxon>Sordariomycetes</taxon>
        <taxon>Hypocreomycetidae</taxon>
        <taxon>Hypocreales</taxon>
        <taxon>Nectriaceae</taxon>
        <taxon>Fusarium</taxon>
        <taxon>Fusarium solani species complex</taxon>
    </lineage>
</organism>
<dbReference type="EMBL" id="NKCI01000583">
    <property type="protein sequence ID" value="RSL39761.1"/>
    <property type="molecule type" value="Genomic_DNA"/>
</dbReference>
<name>A0A428NG32_9HYPO</name>
<accession>A0A428NG32</accession>
<evidence type="ECO:0000313" key="3">
    <source>
        <dbReference type="Proteomes" id="UP000288168"/>
    </source>
</evidence>
<feature type="coiled-coil region" evidence="1">
    <location>
        <begin position="150"/>
        <end position="184"/>
    </location>
</feature>
<dbReference type="Proteomes" id="UP000288168">
    <property type="component" value="Unassembled WGS sequence"/>
</dbReference>
<comment type="caution">
    <text evidence="2">The sequence shown here is derived from an EMBL/GenBank/DDBJ whole genome shotgun (WGS) entry which is preliminary data.</text>
</comment>
<protein>
    <submittedName>
        <fullName evidence="2">Uncharacterized protein</fullName>
    </submittedName>
</protein>
<sequence length="258" mass="28702">MSNNPIQQNAPVGQHWVTLAQPKLATTQSRILELTGRMDKLRPGGHDIPCDEAVERLRENLADAKALFEAKGMASRIGAINLDEEVAQGQAMANSIFAYLVQRRPHATPLLRSFGDAYPPPPKLARAFENAEFSVPDSQPMSDVLWVENVPRLREENVALREQVEELQEELKARDDLLASAKDALEQQKAEFDNTELCLKESSAKDKQQRAEVQGQLEQSKSAIDGVFKKISRLDNELQAADVQCQTAKEDCQTAQAK</sequence>
<keyword evidence="3" id="KW-1185">Reference proteome</keyword>
<dbReference type="AlphaFoldDB" id="A0A428NG32"/>
<evidence type="ECO:0000256" key="1">
    <source>
        <dbReference type="SAM" id="Coils"/>
    </source>
</evidence>
<dbReference type="OrthoDB" id="10550699at2759"/>
<proteinExistence type="predicted"/>
<keyword evidence="1" id="KW-0175">Coiled coil</keyword>
<feature type="coiled-coil region" evidence="1">
    <location>
        <begin position="231"/>
        <end position="258"/>
    </location>
</feature>
<gene>
    <name evidence="2" type="ORF">CEP54_016263</name>
</gene>
<evidence type="ECO:0000313" key="2">
    <source>
        <dbReference type="EMBL" id="RSL39761.1"/>
    </source>
</evidence>